<dbReference type="Proteomes" id="UP000176422">
    <property type="component" value="Unassembled WGS sequence"/>
</dbReference>
<dbReference type="EMBL" id="MGIT01000001">
    <property type="protein sequence ID" value="OGM93077.1"/>
    <property type="molecule type" value="Genomic_DNA"/>
</dbReference>
<sequence>MGNLVYHAKNNAMYQRPHTIKEIKKNYPDKAEELLNDRVHLWRAETGIELIHKEPIIQEQERIWKNWNEMSDEMKRKSDAKSVELFGKDNTSHNEEIMRKWGKV</sequence>
<evidence type="ECO:0000313" key="2">
    <source>
        <dbReference type="Proteomes" id="UP000176422"/>
    </source>
</evidence>
<reference evidence="1 2" key="1">
    <citation type="journal article" date="2016" name="Nat. Commun.">
        <title>Thousands of microbial genomes shed light on interconnected biogeochemical processes in an aquifer system.</title>
        <authorList>
            <person name="Anantharaman K."/>
            <person name="Brown C.T."/>
            <person name="Hug L.A."/>
            <person name="Sharon I."/>
            <person name="Castelle C.J."/>
            <person name="Probst A.J."/>
            <person name="Thomas B.C."/>
            <person name="Singh A."/>
            <person name="Wilkins M.J."/>
            <person name="Karaoz U."/>
            <person name="Brodie E.L."/>
            <person name="Williams K.H."/>
            <person name="Hubbard S.S."/>
            <person name="Banfield J.F."/>
        </authorList>
    </citation>
    <scope>NUCLEOTIDE SEQUENCE [LARGE SCALE GENOMIC DNA]</scope>
</reference>
<gene>
    <name evidence="1" type="ORF">A2372_01515</name>
</gene>
<dbReference type="AlphaFoldDB" id="A0A1F8DWW7"/>
<protein>
    <submittedName>
        <fullName evidence="1">Uncharacterized protein</fullName>
    </submittedName>
</protein>
<comment type="caution">
    <text evidence="1">The sequence shown here is derived from an EMBL/GenBank/DDBJ whole genome shotgun (WGS) entry which is preliminary data.</text>
</comment>
<evidence type="ECO:0000313" key="1">
    <source>
        <dbReference type="EMBL" id="OGM93077.1"/>
    </source>
</evidence>
<name>A0A1F8DWW7_9BACT</name>
<proteinExistence type="predicted"/>
<dbReference type="STRING" id="1802559.A2372_01515"/>
<accession>A0A1F8DWW7</accession>
<organism evidence="1 2">
    <name type="scientific">Candidatus Wolfebacteria bacterium RIFOXYB1_FULL_54_12</name>
    <dbReference type="NCBI Taxonomy" id="1802559"/>
    <lineage>
        <taxon>Bacteria</taxon>
        <taxon>Candidatus Wolfeibacteriota</taxon>
    </lineage>
</organism>